<name>C6HBQ7_AJECH</name>
<dbReference type="EMBL" id="GG692422">
    <property type="protein sequence ID" value="EER41997.1"/>
    <property type="molecule type" value="Genomic_DNA"/>
</dbReference>
<evidence type="ECO:0000313" key="2">
    <source>
        <dbReference type="Proteomes" id="UP000002624"/>
    </source>
</evidence>
<dbReference type="AlphaFoldDB" id="C6HBQ7"/>
<evidence type="ECO:0000313" key="1">
    <source>
        <dbReference type="EMBL" id="EER41997.1"/>
    </source>
</evidence>
<dbReference type="VEuPathDB" id="FungiDB:HCDG_03456"/>
<proteinExistence type="predicted"/>
<sequence length="99" mass="10433">MHAVDAAAVLYGSVCESLNYSEFGTTHPLRLASLQSHRSDVLGGMSGIIPASRSTATIIQELKEAAVLARSTLGDPTSMGHGSRFMVQGCHWTCCVNAP</sequence>
<accession>C6HBQ7</accession>
<protein>
    <submittedName>
        <fullName evidence="1">Uncharacterized protein</fullName>
    </submittedName>
</protein>
<dbReference type="Proteomes" id="UP000002624">
    <property type="component" value="Unassembled WGS sequence"/>
</dbReference>
<reference evidence="2" key="1">
    <citation type="submission" date="2009-05" db="EMBL/GenBank/DDBJ databases">
        <title>The genome sequence of Ajellomyces capsulatus strain H143.</title>
        <authorList>
            <person name="Champion M."/>
            <person name="Cuomo C.A."/>
            <person name="Ma L.-J."/>
            <person name="Henn M.R."/>
            <person name="Sil A."/>
            <person name="Goldman B."/>
            <person name="Young S.K."/>
            <person name="Kodira C.D."/>
            <person name="Zeng Q."/>
            <person name="Koehrsen M."/>
            <person name="Alvarado L."/>
            <person name="Berlin A.M."/>
            <person name="Borenstein D."/>
            <person name="Chen Z."/>
            <person name="Engels R."/>
            <person name="Freedman E."/>
            <person name="Gellesch M."/>
            <person name="Goldberg J."/>
            <person name="Griggs A."/>
            <person name="Gujja S."/>
            <person name="Heiman D.I."/>
            <person name="Hepburn T.A."/>
            <person name="Howarth C."/>
            <person name="Jen D."/>
            <person name="Larson L."/>
            <person name="Lewis B."/>
            <person name="Mehta T."/>
            <person name="Park D."/>
            <person name="Pearson M."/>
            <person name="Roberts A."/>
            <person name="Saif S."/>
            <person name="Shea T.D."/>
            <person name="Shenoy N."/>
            <person name="Sisk P."/>
            <person name="Stolte C."/>
            <person name="Sykes S."/>
            <person name="Walk T."/>
            <person name="White J."/>
            <person name="Yandava C."/>
            <person name="Klein B."/>
            <person name="McEwen J.G."/>
            <person name="Puccia R."/>
            <person name="Goldman G.H."/>
            <person name="Felipe M.S."/>
            <person name="Nino-Vega G."/>
            <person name="San-Blas G."/>
            <person name="Taylor J.W."/>
            <person name="Mendoza L."/>
            <person name="Galagan J.E."/>
            <person name="Nusbaum C."/>
            <person name="Birren B.W."/>
        </authorList>
    </citation>
    <scope>NUCLEOTIDE SEQUENCE [LARGE SCALE GENOMIC DNA]</scope>
    <source>
        <strain evidence="2">H143</strain>
    </source>
</reference>
<dbReference type="HOGENOM" id="CLU_2319676_0_0_1"/>
<gene>
    <name evidence="1" type="ORF">HCDG_03456</name>
</gene>
<organism evidence="1 2">
    <name type="scientific">Ajellomyces capsulatus (strain H143)</name>
    <name type="common">Darling's disease fungus</name>
    <name type="synonym">Histoplasma capsulatum</name>
    <dbReference type="NCBI Taxonomy" id="544712"/>
    <lineage>
        <taxon>Eukaryota</taxon>
        <taxon>Fungi</taxon>
        <taxon>Dikarya</taxon>
        <taxon>Ascomycota</taxon>
        <taxon>Pezizomycotina</taxon>
        <taxon>Eurotiomycetes</taxon>
        <taxon>Eurotiomycetidae</taxon>
        <taxon>Onygenales</taxon>
        <taxon>Ajellomycetaceae</taxon>
        <taxon>Histoplasma</taxon>
    </lineage>
</organism>